<name>A0A9P6H8T2_9AGAM</name>
<sequence>MGKGTNGLKKRITERGREGGSGIEAYLLTIYQLGTSQEHVFDEYNGKPYEWRWEQVLRRCGSGEEGGQPIEARRRQCTGEDKERDCTRGKGDEKGKGFSSQKEGTDRHRYCPIKAQRRRGGYGVGYPPRDAIRNETVETEMKMNKKGKRTTGKKMVDAKLGRTPANRSRGSRRDGDANRDTGYVRAITMWRRQEAQVRREQAGVIAVSTSTRRSRGKAFPEVKHGQGQSERKIKGIPKLRKEPRVHQPRVVVVDQSEVWRGRSTTLVEGGYLRGDLMIRKVTWGKRVTYLMFRSPDREQNRAVGSHVIAETRDWGREGSSHVIRKGGEGIR</sequence>
<proteinExistence type="predicted"/>
<dbReference type="AlphaFoldDB" id="A0A9P6H8T2"/>
<feature type="compositionally biased region" description="Basic and acidic residues" evidence="1">
    <location>
        <begin position="71"/>
        <end position="96"/>
    </location>
</feature>
<accession>A0A9P6H8T2</accession>
<keyword evidence="3" id="KW-1185">Reference proteome</keyword>
<protein>
    <submittedName>
        <fullName evidence="2">Uncharacterized protein</fullName>
    </submittedName>
</protein>
<evidence type="ECO:0000256" key="1">
    <source>
        <dbReference type="SAM" id="MobiDB-lite"/>
    </source>
</evidence>
<comment type="caution">
    <text evidence="2">The sequence shown here is derived from an EMBL/GenBank/DDBJ whole genome shotgun (WGS) entry which is preliminary data.</text>
</comment>
<dbReference type="Proteomes" id="UP000736335">
    <property type="component" value="Unassembled WGS sequence"/>
</dbReference>
<reference evidence="2" key="2">
    <citation type="submission" date="2020-11" db="EMBL/GenBank/DDBJ databases">
        <authorList>
            <consortium name="DOE Joint Genome Institute"/>
            <person name="Kuo A."/>
            <person name="Miyauchi S."/>
            <person name="Kiss E."/>
            <person name="Drula E."/>
            <person name="Kohler A."/>
            <person name="Sanchez-Garcia M."/>
            <person name="Andreopoulos B."/>
            <person name="Barry K.W."/>
            <person name="Bonito G."/>
            <person name="Buee M."/>
            <person name="Carver A."/>
            <person name="Chen C."/>
            <person name="Cichocki N."/>
            <person name="Clum A."/>
            <person name="Culley D."/>
            <person name="Crous P.W."/>
            <person name="Fauchery L."/>
            <person name="Girlanda M."/>
            <person name="Hayes R."/>
            <person name="Keri Z."/>
            <person name="Labutti K."/>
            <person name="Lipzen A."/>
            <person name="Lombard V."/>
            <person name="Magnuson J."/>
            <person name="Maillard F."/>
            <person name="Morin E."/>
            <person name="Murat C."/>
            <person name="Nolan M."/>
            <person name="Ohm R."/>
            <person name="Pangilinan J."/>
            <person name="Pereira M."/>
            <person name="Perotto S."/>
            <person name="Peter M."/>
            <person name="Riley R."/>
            <person name="Sitrit Y."/>
            <person name="Stielow B."/>
            <person name="Szollosi G."/>
            <person name="Zifcakova L."/>
            <person name="Stursova M."/>
            <person name="Spatafora J.W."/>
            <person name="Tedersoo L."/>
            <person name="Vaario L.-M."/>
            <person name="Yamada A."/>
            <person name="Yan M."/>
            <person name="Wang P."/>
            <person name="Xu J."/>
            <person name="Bruns T."/>
            <person name="Baldrian P."/>
            <person name="Vilgalys R."/>
            <person name="Henrissat B."/>
            <person name="Grigoriev I.V."/>
            <person name="Hibbett D."/>
            <person name="Nagy L.G."/>
            <person name="Martin F.M."/>
        </authorList>
    </citation>
    <scope>NUCLEOTIDE SEQUENCE</scope>
    <source>
        <strain evidence="2">UH-Tt-Lm1</strain>
    </source>
</reference>
<dbReference type="EMBL" id="WIUZ02000015">
    <property type="protein sequence ID" value="KAF9780943.1"/>
    <property type="molecule type" value="Genomic_DNA"/>
</dbReference>
<evidence type="ECO:0000313" key="3">
    <source>
        <dbReference type="Proteomes" id="UP000736335"/>
    </source>
</evidence>
<reference evidence="2" key="1">
    <citation type="journal article" date="2020" name="Nat. Commun.">
        <title>Large-scale genome sequencing of mycorrhizal fungi provides insights into the early evolution of symbiotic traits.</title>
        <authorList>
            <person name="Miyauchi S."/>
            <person name="Kiss E."/>
            <person name="Kuo A."/>
            <person name="Drula E."/>
            <person name="Kohler A."/>
            <person name="Sanchez-Garcia M."/>
            <person name="Morin E."/>
            <person name="Andreopoulos B."/>
            <person name="Barry K.W."/>
            <person name="Bonito G."/>
            <person name="Buee M."/>
            <person name="Carver A."/>
            <person name="Chen C."/>
            <person name="Cichocki N."/>
            <person name="Clum A."/>
            <person name="Culley D."/>
            <person name="Crous P.W."/>
            <person name="Fauchery L."/>
            <person name="Girlanda M."/>
            <person name="Hayes R.D."/>
            <person name="Keri Z."/>
            <person name="LaButti K."/>
            <person name="Lipzen A."/>
            <person name="Lombard V."/>
            <person name="Magnuson J."/>
            <person name="Maillard F."/>
            <person name="Murat C."/>
            <person name="Nolan M."/>
            <person name="Ohm R.A."/>
            <person name="Pangilinan J."/>
            <person name="Pereira M.F."/>
            <person name="Perotto S."/>
            <person name="Peter M."/>
            <person name="Pfister S."/>
            <person name="Riley R."/>
            <person name="Sitrit Y."/>
            <person name="Stielow J.B."/>
            <person name="Szollosi G."/>
            <person name="Zifcakova L."/>
            <person name="Stursova M."/>
            <person name="Spatafora J.W."/>
            <person name="Tedersoo L."/>
            <person name="Vaario L.M."/>
            <person name="Yamada A."/>
            <person name="Yan M."/>
            <person name="Wang P."/>
            <person name="Xu J."/>
            <person name="Bruns T."/>
            <person name="Baldrian P."/>
            <person name="Vilgalys R."/>
            <person name="Dunand C."/>
            <person name="Henrissat B."/>
            <person name="Grigoriev I.V."/>
            <person name="Hibbett D."/>
            <person name="Nagy L.G."/>
            <person name="Martin F.M."/>
        </authorList>
    </citation>
    <scope>NUCLEOTIDE SEQUENCE</scope>
    <source>
        <strain evidence="2">UH-Tt-Lm1</strain>
    </source>
</reference>
<feature type="region of interest" description="Disordered" evidence="1">
    <location>
        <begin position="62"/>
        <end position="108"/>
    </location>
</feature>
<evidence type="ECO:0000313" key="2">
    <source>
        <dbReference type="EMBL" id="KAF9780943.1"/>
    </source>
</evidence>
<gene>
    <name evidence="2" type="ORF">BJ322DRAFT_1023622</name>
</gene>
<organism evidence="2 3">
    <name type="scientific">Thelephora terrestris</name>
    <dbReference type="NCBI Taxonomy" id="56493"/>
    <lineage>
        <taxon>Eukaryota</taxon>
        <taxon>Fungi</taxon>
        <taxon>Dikarya</taxon>
        <taxon>Basidiomycota</taxon>
        <taxon>Agaricomycotina</taxon>
        <taxon>Agaricomycetes</taxon>
        <taxon>Thelephorales</taxon>
        <taxon>Thelephoraceae</taxon>
        <taxon>Thelephora</taxon>
    </lineage>
</organism>